<evidence type="ECO:0000256" key="8">
    <source>
        <dbReference type="ARBA" id="ARBA00035100"/>
    </source>
</evidence>
<dbReference type="SMART" id="SM00260">
    <property type="entry name" value="CheW"/>
    <property type="match status" value="1"/>
</dbReference>
<evidence type="ECO:0000259" key="12">
    <source>
        <dbReference type="PROSITE" id="PS50110"/>
    </source>
</evidence>
<dbReference type="InterPro" id="IPR036890">
    <property type="entry name" value="HATPase_C_sf"/>
</dbReference>
<keyword evidence="6" id="KW-0418">Kinase</keyword>
<evidence type="ECO:0000256" key="2">
    <source>
        <dbReference type="ARBA" id="ARBA00012438"/>
    </source>
</evidence>
<dbReference type="PROSITE" id="PS50109">
    <property type="entry name" value="HIS_KIN"/>
    <property type="match status" value="1"/>
</dbReference>
<feature type="domain" description="Response regulatory" evidence="12">
    <location>
        <begin position="634"/>
        <end position="750"/>
    </location>
</feature>
<dbReference type="Gene3D" id="1.20.120.160">
    <property type="entry name" value="HPT domain"/>
    <property type="match status" value="1"/>
</dbReference>
<dbReference type="SUPFAM" id="SSF52172">
    <property type="entry name" value="CheY-like"/>
    <property type="match status" value="1"/>
</dbReference>
<feature type="modified residue" description="4-aspartylphosphate" evidence="10">
    <location>
        <position position="683"/>
    </location>
</feature>
<dbReference type="InterPro" id="IPR001789">
    <property type="entry name" value="Sig_transdc_resp-reg_receiver"/>
</dbReference>
<dbReference type="InterPro" id="IPR005467">
    <property type="entry name" value="His_kinase_dom"/>
</dbReference>
<evidence type="ECO:0000256" key="9">
    <source>
        <dbReference type="PROSITE-ProRule" id="PRU00110"/>
    </source>
</evidence>
<proteinExistence type="predicted"/>
<dbReference type="Gene3D" id="2.30.30.40">
    <property type="entry name" value="SH3 Domains"/>
    <property type="match status" value="1"/>
</dbReference>
<name>A0A858Q666_9GAMM</name>
<dbReference type="PANTHER" id="PTHR43395:SF1">
    <property type="entry name" value="CHEMOTAXIS PROTEIN CHEA"/>
    <property type="match status" value="1"/>
</dbReference>
<dbReference type="GO" id="GO:0000155">
    <property type="term" value="F:phosphorelay sensor kinase activity"/>
    <property type="evidence" value="ECO:0007669"/>
    <property type="project" value="UniProtKB-ARBA"/>
</dbReference>
<dbReference type="PROSITE" id="PS50851">
    <property type="entry name" value="CHEW"/>
    <property type="match status" value="1"/>
</dbReference>
<dbReference type="InterPro" id="IPR004358">
    <property type="entry name" value="Sig_transdc_His_kin-like_C"/>
</dbReference>
<organism evidence="15 16">
    <name type="scientific">Methylococcus geothermalis</name>
    <dbReference type="NCBI Taxonomy" id="2681310"/>
    <lineage>
        <taxon>Bacteria</taxon>
        <taxon>Pseudomonadati</taxon>
        <taxon>Pseudomonadota</taxon>
        <taxon>Gammaproteobacteria</taxon>
        <taxon>Methylococcales</taxon>
        <taxon>Methylococcaceae</taxon>
        <taxon>Methylococcus</taxon>
    </lineage>
</organism>
<dbReference type="SUPFAM" id="SSF47226">
    <property type="entry name" value="Histidine-containing phosphotransfer domain, HPT domain"/>
    <property type="match status" value="1"/>
</dbReference>
<keyword evidence="16" id="KW-1185">Reference proteome</keyword>
<dbReference type="InterPro" id="IPR051315">
    <property type="entry name" value="Bact_Chemotaxis_CheA"/>
</dbReference>
<dbReference type="InterPro" id="IPR036641">
    <property type="entry name" value="HPT_dom_sf"/>
</dbReference>
<dbReference type="Pfam" id="PF01584">
    <property type="entry name" value="CheW"/>
    <property type="match status" value="1"/>
</dbReference>
<dbReference type="SMART" id="SM00073">
    <property type="entry name" value="HPT"/>
    <property type="match status" value="1"/>
</dbReference>
<dbReference type="InterPro" id="IPR003594">
    <property type="entry name" value="HATPase_dom"/>
</dbReference>
<evidence type="ECO:0000259" key="14">
    <source>
        <dbReference type="PROSITE" id="PS50894"/>
    </source>
</evidence>
<dbReference type="EMBL" id="CP046565">
    <property type="protein sequence ID" value="QJD29338.1"/>
    <property type="molecule type" value="Genomic_DNA"/>
</dbReference>
<dbReference type="RefSeq" id="WP_169602628.1">
    <property type="nucleotide sequence ID" value="NZ_CP046565.1"/>
</dbReference>
<evidence type="ECO:0000256" key="6">
    <source>
        <dbReference type="ARBA" id="ARBA00022777"/>
    </source>
</evidence>
<feature type="domain" description="HPt" evidence="14">
    <location>
        <begin position="1"/>
        <end position="110"/>
    </location>
</feature>
<evidence type="ECO:0000256" key="5">
    <source>
        <dbReference type="ARBA" id="ARBA00022679"/>
    </source>
</evidence>
<dbReference type="SUPFAM" id="SSF55874">
    <property type="entry name" value="ATPase domain of HSP90 chaperone/DNA topoisomerase II/histidine kinase"/>
    <property type="match status" value="1"/>
</dbReference>
<dbReference type="Pfam" id="PF01627">
    <property type="entry name" value="Hpt"/>
    <property type="match status" value="1"/>
</dbReference>
<dbReference type="Gene3D" id="3.30.565.10">
    <property type="entry name" value="Histidine kinase-like ATPase, C-terminal domain"/>
    <property type="match status" value="1"/>
</dbReference>
<accession>A0A858Q666</accession>
<dbReference type="AlphaFoldDB" id="A0A858Q666"/>
<comment type="catalytic activity">
    <reaction evidence="1">
        <text>ATP + protein L-histidine = ADP + protein N-phospho-L-histidine.</text>
        <dbReference type="EC" id="2.7.13.3"/>
    </reaction>
</comment>
<dbReference type="InterPro" id="IPR002545">
    <property type="entry name" value="CheW-lke_dom"/>
</dbReference>
<dbReference type="PROSITE" id="PS50110">
    <property type="entry name" value="RESPONSE_REGULATORY"/>
    <property type="match status" value="1"/>
</dbReference>
<gene>
    <name evidence="15" type="ORF">GNH96_04730</name>
</gene>
<dbReference type="EC" id="2.7.13.3" evidence="2"/>
<dbReference type="PROSITE" id="PS50894">
    <property type="entry name" value="HPT"/>
    <property type="match status" value="1"/>
</dbReference>
<dbReference type="InterPro" id="IPR011006">
    <property type="entry name" value="CheY-like_superfamily"/>
</dbReference>
<evidence type="ECO:0000256" key="4">
    <source>
        <dbReference type="ARBA" id="ARBA00022553"/>
    </source>
</evidence>
<dbReference type="CDD" id="cd00088">
    <property type="entry name" value="HPT"/>
    <property type="match status" value="1"/>
</dbReference>
<dbReference type="Gene3D" id="3.40.50.2300">
    <property type="match status" value="1"/>
</dbReference>
<evidence type="ECO:0000259" key="11">
    <source>
        <dbReference type="PROSITE" id="PS50109"/>
    </source>
</evidence>
<keyword evidence="7" id="KW-0902">Two-component regulatory system</keyword>
<dbReference type="InterPro" id="IPR008207">
    <property type="entry name" value="Sig_transdc_His_kin_Hpt_dom"/>
</dbReference>
<evidence type="ECO:0000256" key="10">
    <source>
        <dbReference type="PROSITE-ProRule" id="PRU00169"/>
    </source>
</evidence>
<evidence type="ECO:0000259" key="13">
    <source>
        <dbReference type="PROSITE" id="PS50851"/>
    </source>
</evidence>
<dbReference type="SMART" id="SM00387">
    <property type="entry name" value="HATPase_c"/>
    <property type="match status" value="1"/>
</dbReference>
<evidence type="ECO:0000256" key="1">
    <source>
        <dbReference type="ARBA" id="ARBA00000085"/>
    </source>
</evidence>
<dbReference type="KEGG" id="metu:GNH96_04730"/>
<dbReference type="InterPro" id="IPR036061">
    <property type="entry name" value="CheW-like_dom_sf"/>
</dbReference>
<feature type="modified residue" description="Phosphohistidine" evidence="9">
    <location>
        <position position="46"/>
    </location>
</feature>
<reference evidence="16" key="1">
    <citation type="submission" date="2019-12" db="EMBL/GenBank/DDBJ databases">
        <authorList>
            <person name="Awala S.I."/>
            <person name="Rhee S.K."/>
        </authorList>
    </citation>
    <scope>NUCLEOTIDE SEQUENCE [LARGE SCALE GENOMIC DNA]</scope>
    <source>
        <strain evidence="16">IM1</strain>
    </source>
</reference>
<evidence type="ECO:0000256" key="7">
    <source>
        <dbReference type="ARBA" id="ARBA00023012"/>
    </source>
</evidence>
<dbReference type="Proteomes" id="UP000503004">
    <property type="component" value="Chromosome"/>
</dbReference>
<feature type="domain" description="Histidine kinase" evidence="11">
    <location>
        <begin position="337"/>
        <end position="475"/>
    </location>
</feature>
<evidence type="ECO:0000313" key="15">
    <source>
        <dbReference type="EMBL" id="QJD29338.1"/>
    </source>
</evidence>
<feature type="domain" description="CheW-like" evidence="13">
    <location>
        <begin position="477"/>
        <end position="611"/>
    </location>
</feature>
<dbReference type="Pfam" id="PF00072">
    <property type="entry name" value="Response_reg"/>
    <property type="match status" value="1"/>
</dbReference>
<evidence type="ECO:0000313" key="16">
    <source>
        <dbReference type="Proteomes" id="UP000503004"/>
    </source>
</evidence>
<dbReference type="SUPFAM" id="SSF50341">
    <property type="entry name" value="CheW-like"/>
    <property type="match status" value="1"/>
</dbReference>
<evidence type="ECO:0000256" key="3">
    <source>
        <dbReference type="ARBA" id="ARBA00021495"/>
    </source>
</evidence>
<protein>
    <recommendedName>
        <fullName evidence="3">Chemotaxis protein CheA</fullName>
        <ecNumber evidence="2">2.7.13.3</ecNumber>
    </recommendedName>
</protein>
<dbReference type="SMART" id="SM00448">
    <property type="entry name" value="REC"/>
    <property type="match status" value="1"/>
</dbReference>
<dbReference type="Pfam" id="PF02518">
    <property type="entry name" value="HATPase_c"/>
    <property type="match status" value="1"/>
</dbReference>
<dbReference type="PANTHER" id="PTHR43395">
    <property type="entry name" value="SENSOR HISTIDINE KINASE CHEA"/>
    <property type="match status" value="1"/>
</dbReference>
<dbReference type="PRINTS" id="PR00344">
    <property type="entry name" value="BCTRLSENSOR"/>
</dbReference>
<sequence>MSDFALLDLFREEVDVHAGVLTAGLIALEAGPAGPGQIEPLMRAAHSLKGAARVLGLDAAVGIAHAMEDGLVAAKEGRLALIPARVDVLLKGVDWIVALAQVDESDLPAWLVAQADAADALERRLRNLAGVESGTAGGSAEPAAVASAPPVPAAAVRTALPAAEIVAAGETAATSPEPAAAPDRSVKINAEVLNRIISLASESLVEAHRMEDLLARLDITRQGLARLAAALQRGESGGARSAEVADGALRLLEEVRSGLARTLEELEAHARRAALTAESQFREVVAGRMRPFEEGARSFPRQVRDLARELGKQVHFELSGGTTLVDRDILAKLEAPLGHLLRNALDHGLEQPEQRRAAGKPAAGSLRLEARHHAGLLLISVSDDGRGVDREQLRRKIVERNLTTAALAMQMTDAELFDFLFLPGLSTCDVTSRVSGRGVGLDVVQSMVHAEGGSVSVESVAGRGTVFRLQLPVTRSVVRALLVRLDGEPYAFPLARIGYLAALEPSELRTVEGRTYFVADGVNIALVSARELLEMGAPETMGDRIHAVILMNQGESYAIEVDAFLGESELVVRPLDARFGKVPHVSAVSVGEDGMPVLILDVDDLFRSIASMLSGGLAVGRRNRAVPARQRVRRILVVDDSITVRELERRLLEHHGYEVDVAVDGMEGWNALGLGRYDLVVSDVDMPRMNGIELVRRIRADARFGRLPIMIVSYKDREEDRMAGLEAGADYYLAKSGFRDDTLIKAVRELIGEAAV</sequence>
<dbReference type="FunFam" id="3.30.565.10:FF:000016">
    <property type="entry name" value="Chemotaxis protein CheA, putative"/>
    <property type="match status" value="1"/>
</dbReference>
<keyword evidence="4 10" id="KW-0597">Phosphoprotein</keyword>
<keyword evidence="5" id="KW-0808">Transferase</keyword>
<comment type="function">
    <text evidence="8">Involved in the transmission of sensory signals from the chemoreceptors to the flagellar motors. CheA is autophosphorylated; it can transfer its phosphate group to either CheB or CheY.</text>
</comment>
<dbReference type="GO" id="GO:0006935">
    <property type="term" value="P:chemotaxis"/>
    <property type="evidence" value="ECO:0007669"/>
    <property type="project" value="InterPro"/>
</dbReference>